<protein>
    <submittedName>
        <fullName evidence="1">Uncharacterized protein</fullName>
    </submittedName>
</protein>
<evidence type="ECO:0000313" key="1">
    <source>
        <dbReference type="EMBL" id="QHU08460.1"/>
    </source>
</evidence>
<sequence length="72" mass="8071">MDASNIQICKPDVKLVQVNVKLSSIKQPEYIYKYPINGDLVECPHCGEHCRSPGNTPCHGLEPFAALKKKYL</sequence>
<proteinExistence type="predicted"/>
<dbReference type="AlphaFoldDB" id="A0A6C0JUS4"/>
<accession>A0A6C0JUS4</accession>
<organism evidence="1">
    <name type="scientific">viral metagenome</name>
    <dbReference type="NCBI Taxonomy" id="1070528"/>
    <lineage>
        <taxon>unclassified sequences</taxon>
        <taxon>metagenomes</taxon>
        <taxon>organismal metagenomes</taxon>
    </lineage>
</organism>
<reference evidence="1" key="1">
    <citation type="journal article" date="2020" name="Nature">
        <title>Giant virus diversity and host interactions through global metagenomics.</title>
        <authorList>
            <person name="Schulz F."/>
            <person name="Roux S."/>
            <person name="Paez-Espino D."/>
            <person name="Jungbluth S."/>
            <person name="Walsh D.A."/>
            <person name="Denef V.J."/>
            <person name="McMahon K.D."/>
            <person name="Konstantinidis K.T."/>
            <person name="Eloe-Fadrosh E.A."/>
            <person name="Kyrpides N.C."/>
            <person name="Woyke T."/>
        </authorList>
    </citation>
    <scope>NUCLEOTIDE SEQUENCE</scope>
    <source>
        <strain evidence="1">GVMAG-S-1062768-28</strain>
    </source>
</reference>
<dbReference type="EMBL" id="MN740697">
    <property type="protein sequence ID" value="QHU08460.1"/>
    <property type="molecule type" value="Genomic_DNA"/>
</dbReference>
<name>A0A6C0JUS4_9ZZZZ</name>